<dbReference type="InterPro" id="IPR043160">
    <property type="entry name" value="Dynein_C_barrel"/>
</dbReference>
<evidence type="ECO:0000256" key="11">
    <source>
        <dbReference type="ARBA" id="ARBA00023175"/>
    </source>
</evidence>
<dbReference type="Pfam" id="PF12780">
    <property type="entry name" value="AAA_8"/>
    <property type="match status" value="1"/>
</dbReference>
<evidence type="ECO:0000256" key="14">
    <source>
        <dbReference type="SAM" id="MobiDB-lite"/>
    </source>
</evidence>
<feature type="domain" description="Dynein heavy chain linker" evidence="16">
    <location>
        <begin position="429"/>
        <end position="627"/>
    </location>
</feature>
<dbReference type="Pfam" id="PF03028">
    <property type="entry name" value="Dynein_heavy"/>
    <property type="match status" value="1"/>
</dbReference>
<dbReference type="GO" id="GO:0005874">
    <property type="term" value="C:microtubule"/>
    <property type="evidence" value="ECO:0007669"/>
    <property type="project" value="UniProtKB-KW"/>
</dbReference>
<keyword evidence="10" id="KW-0969">Cilium</keyword>
<feature type="domain" description="Dynein heavy chain AAA lid" evidence="21">
    <location>
        <begin position="2455"/>
        <end position="2591"/>
    </location>
</feature>
<dbReference type="InterPro" id="IPR035706">
    <property type="entry name" value="AAA_9"/>
</dbReference>
<feature type="domain" description="Dynein heavy chain AAA module D4" evidence="18">
    <location>
        <begin position="1490"/>
        <end position="1660"/>
    </location>
</feature>
<evidence type="ECO:0000256" key="7">
    <source>
        <dbReference type="ARBA" id="ARBA00022840"/>
    </source>
</evidence>
<dbReference type="InterPro" id="IPR026983">
    <property type="entry name" value="DHC"/>
</dbReference>
<evidence type="ECO:0000259" key="19">
    <source>
        <dbReference type="Pfam" id="PF12781"/>
    </source>
</evidence>
<evidence type="ECO:0000256" key="13">
    <source>
        <dbReference type="ARBA" id="ARBA00023273"/>
    </source>
</evidence>
<dbReference type="GO" id="GO:0051959">
    <property type="term" value="F:dynein light intermediate chain binding"/>
    <property type="evidence" value="ECO:0007669"/>
    <property type="project" value="InterPro"/>
</dbReference>
<dbReference type="FunFam" id="3.40.50.300:FF:000320">
    <property type="entry name" value="Dynein, axonemal, heavy chain 5"/>
    <property type="match status" value="1"/>
</dbReference>
<dbReference type="Gene3D" id="3.10.490.20">
    <property type="match status" value="1"/>
</dbReference>
<evidence type="ECO:0000259" key="20">
    <source>
        <dbReference type="Pfam" id="PF17852"/>
    </source>
</evidence>
<proteinExistence type="inferred from homology"/>
<evidence type="ECO:0000313" key="24">
    <source>
        <dbReference type="Proteomes" id="UP001214576"/>
    </source>
</evidence>
<evidence type="ECO:0000256" key="2">
    <source>
        <dbReference type="ARBA" id="ARBA00008887"/>
    </source>
</evidence>
<accession>A0AAD4U3M0</accession>
<feature type="compositionally biased region" description="Basic and acidic residues" evidence="14">
    <location>
        <begin position="155"/>
        <end position="164"/>
    </location>
</feature>
<keyword evidence="3" id="KW-0963">Cytoplasm</keyword>
<dbReference type="EMBL" id="JAKZEL010000015">
    <property type="protein sequence ID" value="KAI4537030.1"/>
    <property type="molecule type" value="Genomic_DNA"/>
</dbReference>
<dbReference type="Gene3D" id="6.10.140.1060">
    <property type="match status" value="1"/>
</dbReference>
<dbReference type="InterPro" id="IPR041228">
    <property type="entry name" value="Dynein_C"/>
</dbReference>
<evidence type="ECO:0000259" key="22">
    <source>
        <dbReference type="Pfam" id="PF18199"/>
    </source>
</evidence>
<dbReference type="InterPro" id="IPR041658">
    <property type="entry name" value="AAA_lid_11"/>
</dbReference>
<dbReference type="GO" id="GO:0007018">
    <property type="term" value="P:microtubule-based movement"/>
    <property type="evidence" value="ECO:0007669"/>
    <property type="project" value="InterPro"/>
</dbReference>
<evidence type="ECO:0000256" key="12">
    <source>
        <dbReference type="ARBA" id="ARBA00023212"/>
    </source>
</evidence>
<dbReference type="Gene3D" id="1.20.1270.280">
    <property type="match status" value="1"/>
</dbReference>
<dbReference type="FunFam" id="1.10.8.720:FF:000001">
    <property type="entry name" value="dynein heavy chain 7, axonemal"/>
    <property type="match status" value="1"/>
</dbReference>
<dbReference type="SUPFAM" id="SSF52540">
    <property type="entry name" value="P-loop containing nucleoside triphosphate hydrolases"/>
    <property type="match status" value="2"/>
</dbReference>
<dbReference type="InterPro" id="IPR004273">
    <property type="entry name" value="Dynein_heavy_D6_P-loop"/>
</dbReference>
<evidence type="ECO:0000259" key="18">
    <source>
        <dbReference type="Pfam" id="PF12780"/>
    </source>
</evidence>
<evidence type="ECO:0000259" key="15">
    <source>
        <dbReference type="Pfam" id="PF03028"/>
    </source>
</evidence>
<dbReference type="InterPro" id="IPR013602">
    <property type="entry name" value="Dynein_heavy_linker"/>
</dbReference>
<dbReference type="InterPro" id="IPR041466">
    <property type="entry name" value="Dynein_AAA5_ext"/>
</dbReference>
<dbReference type="GO" id="GO:0030286">
    <property type="term" value="C:dynein complex"/>
    <property type="evidence" value="ECO:0007669"/>
    <property type="project" value="UniProtKB-KW"/>
</dbReference>
<feature type="region of interest" description="Disordered" evidence="14">
    <location>
        <begin position="145"/>
        <end position="164"/>
    </location>
</feature>
<evidence type="ECO:0000259" key="17">
    <source>
        <dbReference type="Pfam" id="PF12774"/>
    </source>
</evidence>
<keyword evidence="11" id="KW-0505">Motor protein</keyword>
<dbReference type="FunFam" id="3.40.50.300:FF:001810">
    <property type="entry name" value="Cytoplasmic dynein 2 heavy chain 1"/>
    <property type="match status" value="1"/>
</dbReference>
<comment type="similarity">
    <text evidence="2">Belongs to the dynein heavy chain family.</text>
</comment>
<evidence type="ECO:0000256" key="1">
    <source>
        <dbReference type="ARBA" id="ARBA00004430"/>
    </source>
</evidence>
<dbReference type="FunFam" id="1.10.287.2620:FF:000001">
    <property type="entry name" value="Cytoplasmic dynein heavy chain 1"/>
    <property type="match status" value="1"/>
</dbReference>
<dbReference type="FunFam" id="1.10.8.1220:FF:000006">
    <property type="entry name" value="Dynein axonemal heavy chain 14"/>
    <property type="match status" value="1"/>
</dbReference>
<dbReference type="InterPro" id="IPR042228">
    <property type="entry name" value="Dynein_linker_3"/>
</dbReference>
<dbReference type="Pfam" id="PF17852">
    <property type="entry name" value="Dynein_AAA_lid"/>
    <property type="match status" value="1"/>
</dbReference>
<dbReference type="InterPro" id="IPR042219">
    <property type="entry name" value="AAA_lid_11_sf"/>
</dbReference>
<feature type="domain" description="Dynein heavy chain hydrolytic ATP-binding dynein motor region" evidence="17">
    <location>
        <begin position="828"/>
        <end position="928"/>
    </location>
</feature>
<dbReference type="Pfam" id="PF12774">
    <property type="entry name" value="AAA_6"/>
    <property type="match status" value="1"/>
</dbReference>
<gene>
    <name evidence="23" type="ORF">MG293_013233</name>
</gene>
<comment type="caution">
    <text evidence="23">The sequence shown here is derived from an EMBL/GenBank/DDBJ whole genome shotgun (WGS) entry which is preliminary data.</text>
</comment>
<organism evidence="23 24">
    <name type="scientific">Ovis ammon polii</name>
    <dbReference type="NCBI Taxonomy" id="230172"/>
    <lineage>
        <taxon>Eukaryota</taxon>
        <taxon>Metazoa</taxon>
        <taxon>Chordata</taxon>
        <taxon>Craniata</taxon>
        <taxon>Vertebrata</taxon>
        <taxon>Euteleostomi</taxon>
        <taxon>Mammalia</taxon>
        <taxon>Eutheria</taxon>
        <taxon>Laurasiatheria</taxon>
        <taxon>Artiodactyla</taxon>
        <taxon>Ruminantia</taxon>
        <taxon>Pecora</taxon>
        <taxon>Bovidae</taxon>
        <taxon>Caprinae</taxon>
        <taxon>Ovis</taxon>
    </lineage>
</organism>
<dbReference type="InterPro" id="IPR024317">
    <property type="entry name" value="Dynein_heavy_chain_D4_dom"/>
</dbReference>
<evidence type="ECO:0000256" key="5">
    <source>
        <dbReference type="ARBA" id="ARBA00022737"/>
    </source>
</evidence>
<dbReference type="Pfam" id="PF12775">
    <property type="entry name" value="AAA_7"/>
    <property type="match status" value="1"/>
</dbReference>
<dbReference type="Pfam" id="PF18198">
    <property type="entry name" value="AAA_lid_11"/>
    <property type="match status" value="1"/>
</dbReference>
<dbReference type="FunFam" id="3.20.180.20:FF:000003">
    <property type="entry name" value="Dynein heavy chain 12, axonemal"/>
    <property type="match status" value="1"/>
</dbReference>
<dbReference type="InterPro" id="IPR035699">
    <property type="entry name" value="AAA_6"/>
</dbReference>
<sequence>MVVRKLGKKDLRHMIEQVTKIGGKEEIELIPTLEWLLERRCYYLLQQFKIFSNFRINKLFVSWKLTVKRIKTDKSSIHKDIFAFTGKMTSDYEEFDNSNLYAYSVLKSEVKTQDNEILNSIKVDTDLRKIHAPIFEVSLQLRTPAESDSSENSEENLHESDKCSEKSAVYEDTSENEVNVFIKQSSEELLPMKKSKRMSYSYDVLSELDFETEFEKNCMNDKLLEFPTNLFITPNRLEFSIQIQNMVAAIENCINPRLSMFTESALIMDLPNKKKNVRDYQTRWPDCQVLFEMDPAYQDKIATFLTIIGSSMGQVSIYSCQFRKYCTMVEKAKIIGTKISSMEELTSTQFKSILSKFRNYLRQIVNMTIEKRIGIFNVTSFDYQLQCLPYVENIIDMSQNLLISAIERKNANLLEVVESSLQKLEYTPTEMEEFLEYFTFLDAISSKISKLEKEYIIVAQLYSVVRKCGLYDKAADPLLLIGLPKNDMVTHLKQSVIDFKQELPIIIALGNPCLKPRHWEALQEIIGKSVSLDKNCTVENLLALKMFQYENEINEISTSATNEAALEKMLYKIIDLWNTTPLHLVLHHTEAYSILIISSIDDILVQLEESQIILASVKGSSYLGPIKDYLETKRMIFPRFYFLSNAELLDILSDSRNPECVQPHLVKCFENIRRLLIWKQEIGPPAVVMFISAEGETLVLPKKIRIRSGIEQWLVNVEKTMFDLVKKFVSQGVDDWYYQQFSLWVLSHPGQVVLTVSQIIFYNDCIKSFVSSHPKKEVEKVHAGMIHQLEEIAELVLLDTHNSRAKVVLGALLTLYVHCRDTVRDLLLKSIFNADDFEWTRFILEGKEIRINMSCAVFVTLNPGYKGRVELPDNLKSLFRPVAMMAPHYQMIAEIMLLSIGFKSAKLLSGKLVNIYELASKQLSQQACVGVMLVGPTGGGKTTVRRILEKALTLLPIEEFLSIEERDSISQVFKLDFSDAADSDYHIFEKEMEKDIKIPESQNFDWQWIVLDGPVDSFWVENLNSMLDDTRTLCLANSERITLTSKIRVIFEVDSLAQASPAIVSRCAMVYMNPVDLGWEPYVKSWLLKNSKIMNKAEVDCLEFMIKSSVPDGLQFIKKHQKFQPFPVQDITIVTTLCRILDAFFEFMSKTGTFELREDLKDISSEEIISHSKVSVKFKDVENRDENAWYMAKNPIKLKKTIQKLFVFAFTWAFGGTLQREDEHEDDIIFYPSSEPDSPARVAYDFDNLVRELFEGNAQIGINLPNGEHSIFGYFVDIQQCEFIPWSELLPNVQTLVQRGDFGVGKTAAINQMLEKLEGSGAFDVKYGSILGEVLLYNEIKKSRLYTLNSKFDLSDKITKKAEVKTDESSFKNSNKGIIVSAINFNINTSAARTKEMILKKLIVIFIDDLNMPESDMYGTQPPLELIRQLLDMGGIYDTEKVTWKLLLGLLQADKYVVNSKEMAALFFVHEATRVFHDRLLEQAEQVLFYQILSKELENYFQIGIDGCGKETCATLACYLAEHKIYRVPLSHNYAYLEFKEDFKKVFMQAGLEGNPSALIVSNLNLDQELFMDDLNSIINLGKIPDLFENEELDAIALRLRPLAEQSGYVDNRQALLSFFQKRIHKNLHILMTMSPTRPNFHQNCRLYPSLISSCTVDWERFHMGLSKILETTALVTDMQEELLILGPQIEQKTKEKEILMEKLQKDSQVVEKVQMLVKQDEEIMEEEVRIVEEYAQGLITLLQKADNELKSVLPALDKAIVALNALDKADVSELRVYTRPPYLVLTVMNAVCILLQKKPNWTTAKLLLSETGFLKKLINIDKDSIPEKTRWQETIDQIDNKLEGILGDILISAACIVYSGVLTAEFRQLIVEKWQNLCTENNISLSSNFSLIEVMAQKHENLPERLPPSLKEILKKDIYQRRGQYFIKINDSEIEYNSKFRLYVSTEIDNPYFPPFIYSFVTMINFTVTFQGFQDQLLSIVLSHEVPHLENQRFQLLESISLDAKTLEELEQKTLNLLENAQGFVLDDEEIVDILRKSKMTSNEISKRIKATRKAESKIEETRKVYLPIATRGALLYFLVSNLAQIDYMYQFSLDWFRQIFVSSVVSKSKEQEEHSLKRETMFLKKGHEITNLSKEPKLGSEKRTLDRHLKNSIDTLTRNIFKVVSLALFNRHKLCFSFGLCTTIMQNNANGNLMQDDIGSLPKEEWNIFLNSSMLANIKGVMPQPKLNNMYSRGGKNPGARSLFAESGTLTWICMYKIKILRPEHLKNSVERFITEKIGNEYIHSTGTSLKESYEESNARTPLILIHSHGIDLTNTLLKFAQELMGTANHVTMISLGRGQAAKAEALIVKALTNTEQWVFLQNCHLAASFMPRLCTIVESFNSPDVTIEPKFRLWLSSKSDSSFPIPILQKSLKIAVENPQGLKNNLLQTFGYSGSGEVTEELFEKPDCGPWWKKILFSLCFFNALINERKIYGILGWNIAYAFSSSDLEVAIKVLENFLSGQSSIPWQTLRYLIGEVVYGGWVTDTWDRRCLNTLLYKFCNPEVLKDDFSFSTDEPLPKSGSMKDYICTIQSLPDDDPPELLELHPEATRGFREIQAQKFIDNLIGIQPRFTITDLIFSHEKSKDELVMAMLSDMITRLPLSVEKEEWAGTPSTLKYIMLSPIWESFHKDPKGYDPLIHCVLLTFLIQEIERFDQLLSVIHKSLKDLRLAIKGEIILTQELEEIYDSFLNTKVPKLWQKYAYKSSKALSSWVNDLIQRLNFFNTWAKMAYTAMHHRYMRLVTAWKHSSTSPSQDPKYPTEENSEFFEGFPARYWLPAFFFPQAFLITVLQDYGRSQGISTDALTFTHHVISDTTDVKDKEFSIIIQKKLNIVRRAFKISTESSTASKQTEPELYTFECPVYQTPERSSILTAAGLSSNFLTSVYLSTKKPPSHWITMQVALLCEENEK</sequence>
<dbReference type="Gene3D" id="1.20.58.1120">
    <property type="match status" value="1"/>
</dbReference>
<keyword evidence="7" id="KW-0067">ATP-binding</keyword>
<dbReference type="InterPro" id="IPR027417">
    <property type="entry name" value="P-loop_NTPase"/>
</dbReference>
<evidence type="ECO:0000256" key="8">
    <source>
        <dbReference type="ARBA" id="ARBA00023017"/>
    </source>
</evidence>
<keyword evidence="9" id="KW-0175">Coiled coil</keyword>
<evidence type="ECO:0008006" key="25">
    <source>
        <dbReference type="Google" id="ProtNLM"/>
    </source>
</evidence>
<dbReference type="Gene3D" id="1.20.920.60">
    <property type="match status" value="1"/>
</dbReference>
<dbReference type="Gene3D" id="1.10.287.2620">
    <property type="match status" value="1"/>
</dbReference>
<dbReference type="PANTHER" id="PTHR22878">
    <property type="entry name" value="DYNEIN HEAVY CHAIN 6, AXONEMAL-LIKE-RELATED"/>
    <property type="match status" value="1"/>
</dbReference>
<evidence type="ECO:0000259" key="21">
    <source>
        <dbReference type="Pfam" id="PF18198"/>
    </source>
</evidence>
<feature type="domain" description="Dynein heavy chain C-terminal" evidence="22">
    <location>
        <begin position="2599"/>
        <end position="2946"/>
    </location>
</feature>
<keyword evidence="6" id="KW-0547">Nucleotide-binding</keyword>
<dbReference type="GO" id="GO:0005524">
    <property type="term" value="F:ATP binding"/>
    <property type="evidence" value="ECO:0007669"/>
    <property type="project" value="UniProtKB-KW"/>
</dbReference>
<keyword evidence="12" id="KW-0206">Cytoskeleton</keyword>
<evidence type="ECO:0000256" key="3">
    <source>
        <dbReference type="ARBA" id="ARBA00022490"/>
    </source>
</evidence>
<keyword evidence="5" id="KW-0677">Repeat</keyword>
<dbReference type="PANTHER" id="PTHR22878:SF64">
    <property type="entry name" value="DYNEIN AXONEMAL HEAVY CHAIN 14"/>
    <property type="match status" value="1"/>
</dbReference>
<feature type="domain" description="Dynein heavy chain ATP-binding dynein motor region" evidence="19">
    <location>
        <begin position="1901"/>
        <end position="2046"/>
    </location>
</feature>
<evidence type="ECO:0000259" key="16">
    <source>
        <dbReference type="Pfam" id="PF08393"/>
    </source>
</evidence>
<dbReference type="Gene3D" id="1.10.8.1220">
    <property type="match status" value="1"/>
</dbReference>
<name>A0AAD4U3M0_OVIAM</name>
<keyword evidence="13" id="KW-0966">Cell projection</keyword>
<evidence type="ECO:0000256" key="9">
    <source>
        <dbReference type="ARBA" id="ARBA00023054"/>
    </source>
</evidence>
<keyword evidence="4" id="KW-0493">Microtubule</keyword>
<feature type="domain" description="Dynein heavy chain AAA 5 extension" evidence="20">
    <location>
        <begin position="1185"/>
        <end position="1288"/>
    </location>
</feature>
<evidence type="ECO:0000256" key="4">
    <source>
        <dbReference type="ARBA" id="ARBA00022701"/>
    </source>
</evidence>
<protein>
    <recommendedName>
        <fullName evidence="25">Dynein heavy chain 14, axonemal</fullName>
    </recommendedName>
</protein>
<dbReference type="Gene3D" id="1.10.8.720">
    <property type="entry name" value="Region D6 of dynein motor"/>
    <property type="match status" value="1"/>
</dbReference>
<dbReference type="GO" id="GO:0008569">
    <property type="term" value="F:minus-end-directed microtubule motor activity"/>
    <property type="evidence" value="ECO:0007669"/>
    <property type="project" value="InterPro"/>
</dbReference>
<dbReference type="Proteomes" id="UP001214576">
    <property type="component" value="Unassembled WGS sequence"/>
</dbReference>
<dbReference type="Pfam" id="PF18199">
    <property type="entry name" value="Dynein_C"/>
    <property type="match status" value="1"/>
</dbReference>
<dbReference type="Pfam" id="PF12781">
    <property type="entry name" value="AAA_9"/>
    <property type="match status" value="1"/>
</dbReference>
<dbReference type="Gene3D" id="3.20.180.20">
    <property type="entry name" value="Dynein heavy chain, N-terminal domain 2"/>
    <property type="match status" value="1"/>
</dbReference>
<dbReference type="GO" id="GO:0005930">
    <property type="term" value="C:axoneme"/>
    <property type="evidence" value="ECO:0007669"/>
    <property type="project" value="UniProtKB-SubCell"/>
</dbReference>
<feature type="domain" description="Dynein heavy chain region D6 P-loop" evidence="15">
    <location>
        <begin position="2301"/>
        <end position="2417"/>
    </location>
</feature>
<reference evidence="23" key="1">
    <citation type="submission" date="2022-03" db="EMBL/GenBank/DDBJ databases">
        <title>Genomic analyses of argali, domestic sheep and their hybrids provide insights into chromosomal evolution, heterosis and genetic basis of agronomic traits.</title>
        <authorList>
            <person name="Li M."/>
        </authorList>
    </citation>
    <scope>NUCLEOTIDE SEQUENCE</scope>
    <source>
        <strain evidence="23">CAU-MHL-2022a</strain>
        <tissue evidence="23">Skin</tissue>
    </source>
</reference>
<comment type="subcellular location">
    <subcellularLocation>
        <location evidence="1">Cytoplasm</location>
        <location evidence="1">Cytoskeleton</location>
        <location evidence="1">Cilium axoneme</location>
    </subcellularLocation>
</comment>
<evidence type="ECO:0000256" key="10">
    <source>
        <dbReference type="ARBA" id="ARBA00023069"/>
    </source>
</evidence>
<dbReference type="Gene3D" id="3.40.50.300">
    <property type="entry name" value="P-loop containing nucleotide triphosphate hydrolases"/>
    <property type="match status" value="5"/>
</dbReference>
<keyword evidence="24" id="KW-1185">Reference proteome</keyword>
<evidence type="ECO:0000313" key="23">
    <source>
        <dbReference type="EMBL" id="KAI4537030.1"/>
    </source>
</evidence>
<dbReference type="Pfam" id="PF08393">
    <property type="entry name" value="DHC_N2"/>
    <property type="match status" value="1"/>
</dbReference>
<keyword evidence="8" id="KW-0243">Dynein</keyword>
<dbReference type="GO" id="GO:0045505">
    <property type="term" value="F:dynein intermediate chain binding"/>
    <property type="evidence" value="ECO:0007669"/>
    <property type="project" value="InterPro"/>
</dbReference>
<evidence type="ECO:0000256" key="6">
    <source>
        <dbReference type="ARBA" id="ARBA00022741"/>
    </source>
</evidence>